<dbReference type="AlphaFoldDB" id="A0A0B1SYN7"/>
<dbReference type="EMBL" id="KN554845">
    <property type="protein sequence ID" value="KHJ89021.1"/>
    <property type="molecule type" value="Genomic_DNA"/>
</dbReference>
<keyword evidence="1" id="KW-0812">Transmembrane</keyword>
<organism evidence="2 3">
    <name type="scientific">Oesophagostomum dentatum</name>
    <name type="common">Nodular worm</name>
    <dbReference type="NCBI Taxonomy" id="61180"/>
    <lineage>
        <taxon>Eukaryota</taxon>
        <taxon>Metazoa</taxon>
        <taxon>Ecdysozoa</taxon>
        <taxon>Nematoda</taxon>
        <taxon>Chromadorea</taxon>
        <taxon>Rhabditida</taxon>
        <taxon>Rhabditina</taxon>
        <taxon>Rhabditomorpha</taxon>
        <taxon>Strongyloidea</taxon>
        <taxon>Strongylidae</taxon>
        <taxon>Oesophagostomum</taxon>
    </lineage>
</organism>
<dbReference type="PANTHER" id="PTHR31389:SF4">
    <property type="entry name" value="LD39211P"/>
    <property type="match status" value="1"/>
</dbReference>
<evidence type="ECO:0000313" key="2">
    <source>
        <dbReference type="EMBL" id="KHJ89021.1"/>
    </source>
</evidence>
<accession>A0A0B1SYN7</accession>
<dbReference type="PANTHER" id="PTHR31389">
    <property type="entry name" value="LD39211P"/>
    <property type="match status" value="1"/>
</dbReference>
<keyword evidence="1" id="KW-0472">Membrane</keyword>
<dbReference type="InterPro" id="IPR012444">
    <property type="entry name" value="DUF1647"/>
</dbReference>
<dbReference type="Proteomes" id="UP000053660">
    <property type="component" value="Unassembled WGS sequence"/>
</dbReference>
<dbReference type="OrthoDB" id="10053392at2759"/>
<keyword evidence="3" id="KW-1185">Reference proteome</keyword>
<evidence type="ECO:0000256" key="1">
    <source>
        <dbReference type="SAM" id="Phobius"/>
    </source>
</evidence>
<gene>
    <name evidence="2" type="ORF">OESDEN_11168</name>
</gene>
<dbReference type="Pfam" id="PF07801">
    <property type="entry name" value="DUF1647"/>
    <property type="match status" value="1"/>
</dbReference>
<evidence type="ECO:0000313" key="3">
    <source>
        <dbReference type="Proteomes" id="UP000053660"/>
    </source>
</evidence>
<sequence>MTRFVNKVWKIANVRGVWPQQKIIVYDLGLNASSAEDVKHPFLASTNDKLLKSKCFVELRPFPFDRYPLYVRNLKEYRWKPLIIAFLLQMVLKEFGAVWYMDASVRWMSDSRDVVYNEVTCRRNYWSRNLRLVTSEYVSGPLEKDRG</sequence>
<reference evidence="2 3" key="1">
    <citation type="submission" date="2014-03" db="EMBL/GenBank/DDBJ databases">
        <title>Draft genome of the hookworm Oesophagostomum dentatum.</title>
        <authorList>
            <person name="Mitreva M."/>
        </authorList>
    </citation>
    <scope>NUCLEOTIDE SEQUENCE [LARGE SCALE GENOMIC DNA]</scope>
    <source>
        <strain evidence="2 3">OD-Hann</strain>
    </source>
</reference>
<proteinExistence type="predicted"/>
<protein>
    <submittedName>
        <fullName evidence="2">Uncharacterized protein</fullName>
    </submittedName>
</protein>
<name>A0A0B1SYN7_OESDE</name>
<feature type="transmembrane region" description="Helical" evidence="1">
    <location>
        <begin position="82"/>
        <end position="101"/>
    </location>
</feature>
<keyword evidence="1" id="KW-1133">Transmembrane helix</keyword>